<dbReference type="OrthoDB" id="3271131at2759"/>
<proteinExistence type="predicted"/>
<sequence length="412" mass="44349">MPQYIRTGTDGIEISVYPASHMQDHRVDTGGRASSRIPQPHMHVNRVPAATIIPMNAFRRFNDTFSKHPASSPVRRLPCNEPVHTLLVREALSSPGPFAAAKFFAGRRSPQRMPSTPPDVRASSVPRLAADHPVYLGLAESPSRPRVVDRRPHQIPAPSPTRPVNPVAGPHGGKKRDAYDAFSSPPDQSWSTLPAKKKREAKSARGGASVSNKFSLPLSLPRQPAAQGSRSGKALYVPPPRSAKEVSAPSNDHIKPIAGGWKMTRVTLQDALQGLGQDLGMDTSADANDDVDMRRCPSPPRPDSSSPPHPLIRYENQPAHVLESGARAIARKSKPASSHTPRRPGPQFSAPGGTNLAEHSSAPSLRSPSFPAIQADKLCGGTEGDRDAVVRLPVEPEALRARYTSARRAIAK</sequence>
<evidence type="ECO:0000256" key="1">
    <source>
        <dbReference type="SAM" id="MobiDB-lite"/>
    </source>
</evidence>
<feature type="compositionally biased region" description="Polar residues" evidence="1">
    <location>
        <begin position="357"/>
        <end position="367"/>
    </location>
</feature>
<evidence type="ECO:0000313" key="2">
    <source>
        <dbReference type="EMBL" id="GJE98693.1"/>
    </source>
</evidence>
<feature type="region of interest" description="Disordered" evidence="1">
    <location>
        <begin position="277"/>
        <end position="384"/>
    </location>
</feature>
<dbReference type="EMBL" id="BPQB01000093">
    <property type="protein sequence ID" value="GJE98693.1"/>
    <property type="molecule type" value="Genomic_DNA"/>
</dbReference>
<comment type="caution">
    <text evidence="2">The sequence shown here is derived from an EMBL/GenBank/DDBJ whole genome shotgun (WGS) entry which is preliminary data.</text>
</comment>
<accession>A0A9P3GPG6</accession>
<dbReference type="Proteomes" id="UP000703269">
    <property type="component" value="Unassembled WGS sequence"/>
</dbReference>
<reference evidence="2 3" key="1">
    <citation type="submission" date="2021-08" db="EMBL/GenBank/DDBJ databases">
        <title>Draft Genome Sequence of Phanerochaete sordida strain YK-624.</title>
        <authorList>
            <person name="Mori T."/>
            <person name="Dohra H."/>
            <person name="Suzuki T."/>
            <person name="Kawagishi H."/>
            <person name="Hirai H."/>
        </authorList>
    </citation>
    <scope>NUCLEOTIDE SEQUENCE [LARGE SCALE GENOMIC DNA]</scope>
    <source>
        <strain evidence="2 3">YK-624</strain>
    </source>
</reference>
<evidence type="ECO:0000313" key="3">
    <source>
        <dbReference type="Proteomes" id="UP000703269"/>
    </source>
</evidence>
<protein>
    <submittedName>
        <fullName evidence="2">Uncharacterized protein</fullName>
    </submittedName>
</protein>
<dbReference type="AlphaFoldDB" id="A0A9P3GPG6"/>
<name>A0A9P3GPG6_9APHY</name>
<gene>
    <name evidence="2" type="ORF">PsYK624_149280</name>
</gene>
<feature type="compositionally biased region" description="Pro residues" evidence="1">
    <location>
        <begin position="297"/>
        <end position="310"/>
    </location>
</feature>
<feature type="region of interest" description="Disordered" evidence="1">
    <location>
        <begin position="105"/>
        <end position="251"/>
    </location>
</feature>
<keyword evidence="3" id="KW-1185">Reference proteome</keyword>
<organism evidence="2 3">
    <name type="scientific">Phanerochaete sordida</name>
    <dbReference type="NCBI Taxonomy" id="48140"/>
    <lineage>
        <taxon>Eukaryota</taxon>
        <taxon>Fungi</taxon>
        <taxon>Dikarya</taxon>
        <taxon>Basidiomycota</taxon>
        <taxon>Agaricomycotina</taxon>
        <taxon>Agaricomycetes</taxon>
        <taxon>Polyporales</taxon>
        <taxon>Phanerochaetaceae</taxon>
        <taxon>Phanerochaete</taxon>
    </lineage>
</organism>